<evidence type="ECO:0000256" key="2">
    <source>
        <dbReference type="ARBA" id="ARBA00023315"/>
    </source>
</evidence>
<accession>A0A5P1EXU2</accession>
<dbReference type="AlphaFoldDB" id="A0A5P1EXU2"/>
<dbReference type="GO" id="GO:0006526">
    <property type="term" value="P:L-arginine biosynthetic process"/>
    <property type="evidence" value="ECO:0007669"/>
    <property type="project" value="InterPro"/>
</dbReference>
<dbReference type="GO" id="GO:0004042">
    <property type="term" value="F:L-glutamate N-acetyltransferase activity"/>
    <property type="evidence" value="ECO:0007669"/>
    <property type="project" value="InterPro"/>
</dbReference>
<dbReference type="PANTHER" id="PTHR30602:SF12">
    <property type="entry name" value="AMINO-ACID ACETYLTRANSFERASE NAGS1, CHLOROPLASTIC-RELATED"/>
    <property type="match status" value="1"/>
</dbReference>
<dbReference type="Gene3D" id="3.40.1160.10">
    <property type="entry name" value="Acetylglutamate kinase-like"/>
    <property type="match status" value="1"/>
</dbReference>
<dbReference type="Proteomes" id="UP000243459">
    <property type="component" value="Chromosome 4"/>
</dbReference>
<gene>
    <name evidence="3" type="ORF">A4U43_C04F1060</name>
</gene>
<keyword evidence="4" id="KW-1185">Reference proteome</keyword>
<dbReference type="GO" id="GO:0005737">
    <property type="term" value="C:cytoplasm"/>
    <property type="evidence" value="ECO:0007669"/>
    <property type="project" value="InterPro"/>
</dbReference>
<dbReference type="EMBL" id="CM007384">
    <property type="protein sequence ID" value="ONK70742.1"/>
    <property type="molecule type" value="Genomic_DNA"/>
</dbReference>
<sequence>MEWVSSGFNNGCLLTQKSEYSMRTPHRMRFSISFTGSRVVRSSAYMSLLAARFPLKLKRDNETTNAKVRNRLFETSETEQINDRDEVTTDEILNDISKSNKAKVNIEKENYDWDSLRKETPFDIICPIGHLQAKGDPKIDRSRTSEEILTWFYSCSHGYLNLNALNFSTDRQNLFSIKPQRSLKLPLQSIDLRDLSVRCRLDSDLVNGSGSGSGSAVECRGRENEQFVGWFREAWPYIRGHRESTFMVVISAEIVASPHLDAILQKGKGIATEDEVDPEDANYILAEDDLVAF</sequence>
<dbReference type="PANTHER" id="PTHR30602">
    <property type="entry name" value="AMINO-ACID ACETYLTRANSFERASE"/>
    <property type="match status" value="1"/>
</dbReference>
<dbReference type="InterPro" id="IPR036393">
    <property type="entry name" value="AceGlu_kinase-like_sf"/>
</dbReference>
<dbReference type="InterPro" id="IPR010167">
    <property type="entry name" value="NH2A_AcTrfase"/>
</dbReference>
<protein>
    <submittedName>
        <fullName evidence="3">Uncharacterized protein</fullName>
    </submittedName>
</protein>
<evidence type="ECO:0000313" key="4">
    <source>
        <dbReference type="Proteomes" id="UP000243459"/>
    </source>
</evidence>
<evidence type="ECO:0000313" key="3">
    <source>
        <dbReference type="EMBL" id="ONK70742.1"/>
    </source>
</evidence>
<keyword evidence="1" id="KW-0808">Transferase</keyword>
<organism evidence="3 4">
    <name type="scientific">Asparagus officinalis</name>
    <name type="common">Garden asparagus</name>
    <dbReference type="NCBI Taxonomy" id="4686"/>
    <lineage>
        <taxon>Eukaryota</taxon>
        <taxon>Viridiplantae</taxon>
        <taxon>Streptophyta</taxon>
        <taxon>Embryophyta</taxon>
        <taxon>Tracheophyta</taxon>
        <taxon>Spermatophyta</taxon>
        <taxon>Magnoliopsida</taxon>
        <taxon>Liliopsida</taxon>
        <taxon>Asparagales</taxon>
        <taxon>Asparagaceae</taxon>
        <taxon>Asparagoideae</taxon>
        <taxon>Asparagus</taxon>
    </lineage>
</organism>
<keyword evidence="2" id="KW-0012">Acyltransferase</keyword>
<proteinExistence type="predicted"/>
<evidence type="ECO:0000256" key="1">
    <source>
        <dbReference type="ARBA" id="ARBA00022679"/>
    </source>
</evidence>
<reference evidence="4" key="1">
    <citation type="journal article" date="2017" name="Nat. Commun.">
        <title>The asparagus genome sheds light on the origin and evolution of a young Y chromosome.</title>
        <authorList>
            <person name="Harkess A."/>
            <person name="Zhou J."/>
            <person name="Xu C."/>
            <person name="Bowers J.E."/>
            <person name="Van der Hulst R."/>
            <person name="Ayyampalayam S."/>
            <person name="Mercati F."/>
            <person name="Riccardi P."/>
            <person name="McKain M.R."/>
            <person name="Kakrana A."/>
            <person name="Tang H."/>
            <person name="Ray J."/>
            <person name="Groenendijk J."/>
            <person name="Arikit S."/>
            <person name="Mathioni S.M."/>
            <person name="Nakano M."/>
            <person name="Shan H."/>
            <person name="Telgmann-Rauber A."/>
            <person name="Kanno A."/>
            <person name="Yue Z."/>
            <person name="Chen H."/>
            <person name="Li W."/>
            <person name="Chen Y."/>
            <person name="Xu X."/>
            <person name="Zhang Y."/>
            <person name="Luo S."/>
            <person name="Chen H."/>
            <person name="Gao J."/>
            <person name="Mao Z."/>
            <person name="Pires J.C."/>
            <person name="Luo M."/>
            <person name="Kudrna D."/>
            <person name="Wing R.A."/>
            <person name="Meyers B.C."/>
            <person name="Yi K."/>
            <person name="Kong H."/>
            <person name="Lavrijsen P."/>
            <person name="Sunseri F."/>
            <person name="Falavigna A."/>
            <person name="Ye Y."/>
            <person name="Leebens-Mack J.H."/>
            <person name="Chen G."/>
        </authorList>
    </citation>
    <scope>NUCLEOTIDE SEQUENCE [LARGE SCALE GENOMIC DNA]</scope>
    <source>
        <strain evidence="4">cv. DH0086</strain>
    </source>
</reference>
<name>A0A5P1EXU2_ASPOF</name>
<dbReference type="Gramene" id="ONK70742">
    <property type="protein sequence ID" value="ONK70742"/>
    <property type="gene ID" value="A4U43_C04F1060"/>
</dbReference>